<protein>
    <submittedName>
        <fullName evidence="2">Uncharacterized protein</fullName>
    </submittedName>
</protein>
<evidence type="ECO:0000313" key="2">
    <source>
        <dbReference type="EMBL" id="CAL1402611.1"/>
    </source>
</evidence>
<dbReference type="EMBL" id="OZ034820">
    <property type="protein sequence ID" value="CAL1402611.1"/>
    <property type="molecule type" value="Genomic_DNA"/>
</dbReference>
<gene>
    <name evidence="2" type="ORF">LTRI10_LOCUS42598</name>
</gene>
<feature type="region of interest" description="Disordered" evidence="1">
    <location>
        <begin position="1"/>
        <end position="39"/>
    </location>
</feature>
<dbReference type="Proteomes" id="UP001497516">
    <property type="component" value="Chromosome 7"/>
</dbReference>
<evidence type="ECO:0000256" key="1">
    <source>
        <dbReference type="SAM" id="MobiDB-lite"/>
    </source>
</evidence>
<accession>A0AAV2FWC1</accession>
<sequence>MEPPPLAAIDRASAQQLHPPTETPERRTEMNAKQGTGVDQPRRRLVEVAEATIDYSSLDQTHKLLDAGSNKGDLMTNGRLGDGSMRDELLSSRSSFRVQVGA</sequence>
<reference evidence="2 3" key="1">
    <citation type="submission" date="2024-04" db="EMBL/GenBank/DDBJ databases">
        <authorList>
            <person name="Fracassetti M."/>
        </authorList>
    </citation>
    <scope>NUCLEOTIDE SEQUENCE [LARGE SCALE GENOMIC DNA]</scope>
</reference>
<name>A0AAV2FWC1_9ROSI</name>
<proteinExistence type="predicted"/>
<organism evidence="2 3">
    <name type="scientific">Linum trigynum</name>
    <dbReference type="NCBI Taxonomy" id="586398"/>
    <lineage>
        <taxon>Eukaryota</taxon>
        <taxon>Viridiplantae</taxon>
        <taxon>Streptophyta</taxon>
        <taxon>Embryophyta</taxon>
        <taxon>Tracheophyta</taxon>
        <taxon>Spermatophyta</taxon>
        <taxon>Magnoliopsida</taxon>
        <taxon>eudicotyledons</taxon>
        <taxon>Gunneridae</taxon>
        <taxon>Pentapetalae</taxon>
        <taxon>rosids</taxon>
        <taxon>fabids</taxon>
        <taxon>Malpighiales</taxon>
        <taxon>Linaceae</taxon>
        <taxon>Linum</taxon>
    </lineage>
</organism>
<dbReference type="AlphaFoldDB" id="A0AAV2FWC1"/>
<keyword evidence="3" id="KW-1185">Reference proteome</keyword>
<evidence type="ECO:0000313" key="3">
    <source>
        <dbReference type="Proteomes" id="UP001497516"/>
    </source>
</evidence>